<dbReference type="GO" id="GO:0008830">
    <property type="term" value="F:dTDP-4-dehydrorhamnose 3,5-epimerase activity"/>
    <property type="evidence" value="ECO:0007669"/>
    <property type="project" value="UniProtKB-UniRule"/>
</dbReference>
<dbReference type="EC" id="5.1.3.13" evidence="3 7"/>
<dbReference type="InterPro" id="IPR000888">
    <property type="entry name" value="RmlC-like"/>
</dbReference>
<accession>A4CI15</accession>
<protein>
    <recommendedName>
        <fullName evidence="4 7">dTDP-4-dehydrorhamnose 3,5-epimerase</fullName>
        <ecNumber evidence="3 7">5.1.3.13</ecNumber>
    </recommendedName>
    <alternativeName>
        <fullName evidence="7">Thymidine diphospho-4-keto-rhamnose 3,5-epimerase</fullName>
    </alternativeName>
</protein>
<dbReference type="AlphaFoldDB" id="A4CI15"/>
<keyword evidence="9" id="KW-1185">Reference proteome</keyword>
<dbReference type="PANTHER" id="PTHR21047">
    <property type="entry name" value="DTDP-6-DEOXY-D-GLUCOSE-3,5 EPIMERASE"/>
    <property type="match status" value="1"/>
</dbReference>
<dbReference type="eggNOG" id="COG1898">
    <property type="taxonomic scope" value="Bacteria"/>
</dbReference>
<evidence type="ECO:0000313" key="9">
    <source>
        <dbReference type="Proteomes" id="UP000009049"/>
    </source>
</evidence>
<feature type="site" description="Participates in a stacking interaction with the thymidine ring of dTDP-4-oxo-6-deoxyglucose" evidence="6">
    <location>
        <position position="112"/>
    </location>
</feature>
<sequence length="154" mass="17691">MESYNKAKFEKNLGLSVDFVQDNHSVSSRNVLRGLHYQKGQWAQAKLVRVVRGRVRDIVVDLRTDSPTFGRHVAVELSSDNSRMLWIPKGLAHGFLSLEDDTTFCYKCDAYYNPKAEAGIRFNDPDLDLDWGVPESEIKLSPRDRALPFFRMLK</sequence>
<feature type="active site" description="Proton donor" evidence="5">
    <location>
        <position position="106"/>
    </location>
</feature>
<dbReference type="UniPathway" id="UPA00124"/>
<proteinExistence type="inferred from homology"/>
<dbReference type="SUPFAM" id="SSF51182">
    <property type="entry name" value="RmlC-like cupins"/>
    <property type="match status" value="1"/>
</dbReference>
<evidence type="ECO:0000256" key="3">
    <source>
        <dbReference type="ARBA" id="ARBA00012098"/>
    </source>
</evidence>
<dbReference type="GO" id="GO:0019305">
    <property type="term" value="P:dTDP-rhamnose biosynthetic process"/>
    <property type="evidence" value="ECO:0007669"/>
    <property type="project" value="UniProtKB-UniRule"/>
</dbReference>
<evidence type="ECO:0000256" key="4">
    <source>
        <dbReference type="ARBA" id="ARBA00019595"/>
    </source>
</evidence>
<name>A4CI15_ROBBH</name>
<evidence type="ECO:0000256" key="1">
    <source>
        <dbReference type="ARBA" id="ARBA00001298"/>
    </source>
</evidence>
<dbReference type="InterPro" id="IPR011051">
    <property type="entry name" value="RmlC_Cupin_sf"/>
</dbReference>
<evidence type="ECO:0000256" key="6">
    <source>
        <dbReference type="PIRSR" id="PIRSR600888-3"/>
    </source>
</evidence>
<keyword evidence="7" id="KW-0413">Isomerase</keyword>
<evidence type="ECO:0000313" key="8">
    <source>
        <dbReference type="EMBL" id="EAR16573.1"/>
    </source>
</evidence>
<comment type="pathway">
    <text evidence="7">Carbohydrate biosynthesis; dTDP-L-rhamnose biosynthesis.</text>
</comment>
<reference evidence="8 9" key="1">
    <citation type="journal article" date="2009" name="J. Bacteriol.">
        <title>Complete genome sequence of Robiginitalea biformata HTCC2501.</title>
        <authorList>
            <person name="Oh H.M."/>
            <person name="Giovannoni S.J."/>
            <person name="Lee K."/>
            <person name="Ferriera S."/>
            <person name="Johnson J."/>
            <person name="Cho J.C."/>
        </authorList>
    </citation>
    <scope>NUCLEOTIDE SEQUENCE [LARGE SCALE GENOMIC DNA]</scope>
    <source>
        <strain evidence="9">ATCC BAA-864 / HTCC2501 / KCTC 12146</strain>
    </source>
</reference>
<dbReference type="STRING" id="313596.RB2501_06725"/>
<evidence type="ECO:0000256" key="2">
    <source>
        <dbReference type="ARBA" id="ARBA00001997"/>
    </source>
</evidence>
<organism evidence="8 9">
    <name type="scientific">Robiginitalea biformata (strain ATCC BAA-864 / DSM 15991 / KCTC 12146 / HTCC2501)</name>
    <dbReference type="NCBI Taxonomy" id="313596"/>
    <lineage>
        <taxon>Bacteria</taxon>
        <taxon>Pseudomonadati</taxon>
        <taxon>Bacteroidota</taxon>
        <taxon>Flavobacteriia</taxon>
        <taxon>Flavobacteriales</taxon>
        <taxon>Flavobacteriaceae</taxon>
        <taxon>Robiginitalea</taxon>
    </lineage>
</organism>
<dbReference type="NCBIfam" id="TIGR01221">
    <property type="entry name" value="rmlC"/>
    <property type="match status" value="1"/>
</dbReference>
<comment type="function">
    <text evidence="2 7">Catalyzes the epimerization of the C3' and C5'positions of dTDP-6-deoxy-D-xylo-4-hexulose, forming dTDP-6-deoxy-L-lyxo-4-hexulose.</text>
</comment>
<dbReference type="EMBL" id="CP001712">
    <property type="protein sequence ID" value="EAR16573.1"/>
    <property type="molecule type" value="Genomic_DNA"/>
</dbReference>
<dbReference type="InterPro" id="IPR014710">
    <property type="entry name" value="RmlC-like_jellyroll"/>
</dbReference>
<comment type="catalytic activity">
    <reaction evidence="1 7">
        <text>dTDP-4-dehydro-6-deoxy-alpha-D-glucose = dTDP-4-dehydro-beta-L-rhamnose</text>
        <dbReference type="Rhea" id="RHEA:16969"/>
        <dbReference type="ChEBI" id="CHEBI:57649"/>
        <dbReference type="ChEBI" id="CHEBI:62830"/>
        <dbReference type="EC" id="5.1.3.13"/>
    </reaction>
</comment>
<comment type="subunit">
    <text evidence="7">Homodimer.</text>
</comment>
<evidence type="ECO:0000256" key="7">
    <source>
        <dbReference type="RuleBase" id="RU364069"/>
    </source>
</evidence>
<dbReference type="CDD" id="cd00438">
    <property type="entry name" value="cupin_RmlC"/>
    <property type="match status" value="1"/>
</dbReference>
<dbReference type="GO" id="GO:0005829">
    <property type="term" value="C:cytosol"/>
    <property type="evidence" value="ECO:0007669"/>
    <property type="project" value="TreeGrafter"/>
</dbReference>
<dbReference type="PANTHER" id="PTHR21047:SF2">
    <property type="entry name" value="THYMIDINE DIPHOSPHO-4-KETO-RHAMNOSE 3,5-EPIMERASE"/>
    <property type="match status" value="1"/>
</dbReference>
<dbReference type="GO" id="GO:0000271">
    <property type="term" value="P:polysaccharide biosynthetic process"/>
    <property type="evidence" value="ECO:0007669"/>
    <property type="project" value="TreeGrafter"/>
</dbReference>
<dbReference type="Proteomes" id="UP000009049">
    <property type="component" value="Chromosome"/>
</dbReference>
<evidence type="ECO:0000256" key="5">
    <source>
        <dbReference type="PIRSR" id="PIRSR600888-1"/>
    </source>
</evidence>
<dbReference type="Pfam" id="PF00908">
    <property type="entry name" value="dTDP_sugar_isom"/>
    <property type="match status" value="1"/>
</dbReference>
<comment type="similarity">
    <text evidence="7">Belongs to the dTDP-4-dehydrorhamnose 3,5-epimerase family.</text>
</comment>
<feature type="active site" description="Proton acceptor" evidence="5">
    <location>
        <position position="36"/>
    </location>
</feature>
<gene>
    <name evidence="8" type="ordered locus">RB2501_06725</name>
</gene>
<dbReference type="HOGENOM" id="CLU_090940_1_1_10"/>
<dbReference type="KEGG" id="rbi:RB2501_06725"/>
<dbReference type="Gene3D" id="2.60.120.10">
    <property type="entry name" value="Jelly Rolls"/>
    <property type="match status" value="1"/>
</dbReference>